<evidence type="ECO:0000313" key="3">
    <source>
        <dbReference type="Proteomes" id="UP000032160"/>
    </source>
</evidence>
<keyword evidence="1" id="KW-0812">Transmembrane</keyword>
<feature type="transmembrane region" description="Helical" evidence="1">
    <location>
        <begin position="23"/>
        <end position="40"/>
    </location>
</feature>
<dbReference type="OrthoDB" id="9892828at2"/>
<evidence type="ECO:0000313" key="2">
    <source>
        <dbReference type="EMBL" id="CDO58507.1"/>
    </source>
</evidence>
<gene>
    <name evidence="2" type="ORF">BN1012_Phect293</name>
</gene>
<accession>X5MBT4</accession>
<dbReference type="EMBL" id="HG966617">
    <property type="protein sequence ID" value="CDO58507.1"/>
    <property type="molecule type" value="Genomic_DNA"/>
</dbReference>
<organism evidence="2 3">
    <name type="scientific">Candidatus Phaeomarinibacter ectocarpi</name>
    <dbReference type="NCBI Taxonomy" id="1458461"/>
    <lineage>
        <taxon>Bacteria</taxon>
        <taxon>Pseudomonadati</taxon>
        <taxon>Pseudomonadota</taxon>
        <taxon>Alphaproteobacteria</taxon>
        <taxon>Hyphomicrobiales</taxon>
        <taxon>Parvibaculaceae</taxon>
        <taxon>Candidatus Phaeomarinibacter</taxon>
    </lineage>
</organism>
<proteinExistence type="predicted"/>
<dbReference type="AlphaFoldDB" id="X5MBT4"/>
<dbReference type="RefSeq" id="WP_145973446.1">
    <property type="nucleotide sequence ID" value="NZ_HG966617.1"/>
</dbReference>
<name>X5MBT4_9HYPH</name>
<evidence type="ECO:0000256" key="1">
    <source>
        <dbReference type="SAM" id="Phobius"/>
    </source>
</evidence>
<reference evidence="2 3" key="1">
    <citation type="journal article" date="2014" name="Front. Genet.">
        <title>Genome and metabolic network of "Candidatus Phaeomarinobacter ectocarpi" Ec32, a new candidate genus of Alphaproteobacteria frequently associated with brown algae.</title>
        <authorList>
            <person name="Dittami S.M."/>
            <person name="Barbeyron T."/>
            <person name="Boyen C."/>
            <person name="Cambefort J."/>
            <person name="Collet G."/>
            <person name="Delage L."/>
            <person name="Gobet A."/>
            <person name="Groisillier A."/>
            <person name="Leblanc C."/>
            <person name="Michel G."/>
            <person name="Scornet D."/>
            <person name="Siegel A."/>
            <person name="Tapia J.E."/>
            <person name="Tonon T."/>
        </authorList>
    </citation>
    <scope>NUCLEOTIDE SEQUENCE [LARGE SCALE GENOMIC DNA]</scope>
    <source>
        <strain evidence="2 3">Ec32</strain>
    </source>
</reference>
<dbReference type="Proteomes" id="UP000032160">
    <property type="component" value="Chromosome I"/>
</dbReference>
<keyword evidence="1" id="KW-0472">Membrane</keyword>
<dbReference type="HOGENOM" id="CLU_1228096_0_0_5"/>
<sequence length="225" mass="23092">MTTGAQAHIEGTAHSAAARPQAATLYLALFLALLAFFLFLTSISTFDPARAVSVIDSVEAQFAESVTAQAGPERITPHFAGPAGQRIVADAAFTSRVATAFEDLAGRRENLAAIDGVAWHGVRLDASALFVNDTAALSATGRQALDAAAFAMAVQDAGSGSANRRVDIAVGDESAVALRRAVALASVFTAVNGPEAVSLRTIDAANTVEMVFYAVIGDAARGGRS</sequence>
<evidence type="ECO:0008006" key="4">
    <source>
        <dbReference type="Google" id="ProtNLM"/>
    </source>
</evidence>
<dbReference type="STRING" id="1458461.BN1012_Phect293"/>
<keyword evidence="1" id="KW-1133">Transmembrane helix</keyword>
<keyword evidence="3" id="KW-1185">Reference proteome</keyword>
<dbReference type="KEGG" id="pect:BN1012_Phect293"/>
<protein>
    <recommendedName>
        <fullName evidence="4">Motility protein B-like N-terminal domain-containing protein</fullName>
    </recommendedName>
</protein>